<organism evidence="2 3">
    <name type="scientific">Cloeon dipterum</name>
    <dbReference type="NCBI Taxonomy" id="197152"/>
    <lineage>
        <taxon>Eukaryota</taxon>
        <taxon>Metazoa</taxon>
        <taxon>Ecdysozoa</taxon>
        <taxon>Arthropoda</taxon>
        <taxon>Hexapoda</taxon>
        <taxon>Insecta</taxon>
        <taxon>Pterygota</taxon>
        <taxon>Palaeoptera</taxon>
        <taxon>Ephemeroptera</taxon>
        <taxon>Pisciforma</taxon>
        <taxon>Baetidae</taxon>
        <taxon>Cloeon</taxon>
    </lineage>
</organism>
<name>A0A8S1D3N8_9INSE</name>
<dbReference type="AlphaFoldDB" id="A0A8S1D3N8"/>
<evidence type="ECO:0000256" key="1">
    <source>
        <dbReference type="SAM" id="SignalP"/>
    </source>
</evidence>
<evidence type="ECO:0000313" key="3">
    <source>
        <dbReference type="Proteomes" id="UP000494165"/>
    </source>
</evidence>
<comment type="caution">
    <text evidence="2">The sequence shown here is derived from an EMBL/GenBank/DDBJ whole genome shotgun (WGS) entry which is preliminary data.</text>
</comment>
<keyword evidence="1" id="KW-0732">Signal</keyword>
<dbReference type="EMBL" id="CADEPI010000106">
    <property type="protein sequence ID" value="CAB3374996.1"/>
    <property type="molecule type" value="Genomic_DNA"/>
</dbReference>
<dbReference type="Proteomes" id="UP000494165">
    <property type="component" value="Unassembled WGS sequence"/>
</dbReference>
<sequence>MLTTRLLAVALVVGAAVLAAPEQTLNIGRAMNLFTRYGYLTLSMRVVPRNDSKVWLFREPTVKIFQDVKPEVFKPRNGRKIPSDDQKVVFHGDFHMEFCDNVRQLFHAYFRDFSIEKLDKPWTAFTNSWSSADAARELGINASFVTSQSGHSFILVRVSRWRDSGKLAEATTRRPIGAVAKEIDNVKIGDETSVVNFIKSYGSHYVHSFVTGNALYQVFVYTPSVYAKIKERLKSQGISELSAFELGGYFSPWHAVQVGKIMSASGNQTVTEWADKNLETSFYLYKFPSLLRLHGNAEKLKQLDSMLLNEAVLQLDLRTVTPVFQEPQQRYFFEKTLDNQIKLWEFNM</sequence>
<feature type="signal peptide" evidence="1">
    <location>
        <begin position="1"/>
        <end position="19"/>
    </location>
</feature>
<gene>
    <name evidence="2" type="ORF">CLODIP_2_CD02885</name>
</gene>
<evidence type="ECO:0008006" key="4">
    <source>
        <dbReference type="Google" id="ProtNLM"/>
    </source>
</evidence>
<accession>A0A8S1D3N8</accession>
<evidence type="ECO:0000313" key="2">
    <source>
        <dbReference type="EMBL" id="CAB3374996.1"/>
    </source>
</evidence>
<reference evidence="2 3" key="1">
    <citation type="submission" date="2020-04" db="EMBL/GenBank/DDBJ databases">
        <authorList>
            <person name="Alioto T."/>
            <person name="Alioto T."/>
            <person name="Gomez Garrido J."/>
        </authorList>
    </citation>
    <scope>NUCLEOTIDE SEQUENCE [LARGE SCALE GENOMIC DNA]</scope>
</reference>
<keyword evidence="3" id="KW-1185">Reference proteome</keyword>
<protein>
    <recommendedName>
        <fullName evidence="4">MACPF domain-containing protein</fullName>
    </recommendedName>
</protein>
<feature type="chain" id="PRO_5035724269" description="MACPF domain-containing protein" evidence="1">
    <location>
        <begin position="20"/>
        <end position="348"/>
    </location>
</feature>
<dbReference type="OrthoDB" id="10060229at2759"/>
<proteinExistence type="predicted"/>